<comment type="similarity">
    <text evidence="2">Belongs to the bacterial solute-binding protein 5 family.</text>
</comment>
<dbReference type="AlphaFoldDB" id="A0A840AM50"/>
<dbReference type="InterPro" id="IPR000914">
    <property type="entry name" value="SBP_5_dom"/>
</dbReference>
<organism evidence="5 6">
    <name type="scientific">Kaistia hirudinis</name>
    <dbReference type="NCBI Taxonomy" id="1293440"/>
    <lineage>
        <taxon>Bacteria</taxon>
        <taxon>Pseudomonadati</taxon>
        <taxon>Pseudomonadota</taxon>
        <taxon>Alphaproteobacteria</taxon>
        <taxon>Hyphomicrobiales</taxon>
        <taxon>Kaistiaceae</taxon>
        <taxon>Kaistia</taxon>
    </lineage>
</organism>
<dbReference type="SUPFAM" id="SSF53850">
    <property type="entry name" value="Periplasmic binding protein-like II"/>
    <property type="match status" value="1"/>
</dbReference>
<dbReference type="GO" id="GO:0043190">
    <property type="term" value="C:ATP-binding cassette (ABC) transporter complex"/>
    <property type="evidence" value="ECO:0007669"/>
    <property type="project" value="InterPro"/>
</dbReference>
<comment type="caution">
    <text evidence="5">The sequence shown here is derived from an EMBL/GenBank/DDBJ whole genome shotgun (WGS) entry which is preliminary data.</text>
</comment>
<proteinExistence type="inferred from homology"/>
<dbReference type="InterPro" id="IPR039424">
    <property type="entry name" value="SBP_5"/>
</dbReference>
<protein>
    <submittedName>
        <fullName evidence="5">Peptide/nickel transport system substrate-binding protein</fullName>
    </submittedName>
</protein>
<evidence type="ECO:0000256" key="1">
    <source>
        <dbReference type="ARBA" id="ARBA00004418"/>
    </source>
</evidence>
<feature type="signal peptide" evidence="3">
    <location>
        <begin position="1"/>
        <end position="29"/>
    </location>
</feature>
<evidence type="ECO:0000313" key="5">
    <source>
        <dbReference type="EMBL" id="MBB3929526.1"/>
    </source>
</evidence>
<reference evidence="5 6" key="1">
    <citation type="submission" date="2020-08" db="EMBL/GenBank/DDBJ databases">
        <title>Genomic Encyclopedia of Type Strains, Phase IV (KMG-IV): sequencing the most valuable type-strain genomes for metagenomic binning, comparative biology and taxonomic classification.</title>
        <authorList>
            <person name="Goeker M."/>
        </authorList>
    </citation>
    <scope>NUCLEOTIDE SEQUENCE [LARGE SCALE GENOMIC DNA]</scope>
    <source>
        <strain evidence="5 6">DSM 25966</strain>
    </source>
</reference>
<dbReference type="RefSeq" id="WP_183397177.1">
    <property type="nucleotide sequence ID" value="NZ_JACIDS010000001.1"/>
</dbReference>
<name>A0A840AM50_9HYPH</name>
<dbReference type="PANTHER" id="PTHR30290:SF34">
    <property type="entry name" value="ABC TRANSPORTER, PERIPLASMIC OLIGO-PEPTIDE BINDING PROTEIN, PUTATIVE-RELATED"/>
    <property type="match status" value="1"/>
</dbReference>
<dbReference type="PIRSF" id="PIRSF002741">
    <property type="entry name" value="MppA"/>
    <property type="match status" value="1"/>
</dbReference>
<sequence length="535" mass="58506">MRFSAFRNRAAAALVAAGLVAALAGPVLAATPKDTLVQAWQIDDIISLDPAELFEFSTSEIAGNTYERLIGYDLQDVSKIFGVVAESWTVSDDGKTIAFKIREGRKFASGNPITAEDVAFSLQRAVLLDKSPAFILNQFGITKDNVKDAIKATGEYTVDFTMDRPYAPSFALYALTSSVASIVDKKLVLEHEADGDLGYGWLKTHYAGSGPFAIRDWRANEVVVLERNPNYSGTPAPLARVIYRHLPEQATQRILLEMGDIDIARNLGPEDIDAVAKNPEIRIQSSPKGTLYYLGLNQKNPILAKPEVRQALKYLVDYGAIGDTIMNHLGAVHQAFLPKGFLGAVNDTPFTFDPEKAKALLAKAGYPDGFTVTMDVRSTQPVTGIAEAIQANFAKGGVKVEIIPGDGKQTLTKYRSRTHDIYIGDWGADYQDPHSNAQTFASNPNNADNATAKTLAWRNAWETPKLGPEVEAAILERDPQKRAALYEAMQREVMETGPFVILFQRTEVAALRNNVKDFVMGPSFDNNLVTGASKE</sequence>
<feature type="domain" description="Solute-binding protein family 5" evidence="4">
    <location>
        <begin position="82"/>
        <end position="447"/>
    </location>
</feature>
<evidence type="ECO:0000256" key="3">
    <source>
        <dbReference type="SAM" id="SignalP"/>
    </source>
</evidence>
<dbReference type="GO" id="GO:0030288">
    <property type="term" value="C:outer membrane-bounded periplasmic space"/>
    <property type="evidence" value="ECO:0007669"/>
    <property type="project" value="UniProtKB-ARBA"/>
</dbReference>
<evidence type="ECO:0000313" key="6">
    <source>
        <dbReference type="Proteomes" id="UP000553963"/>
    </source>
</evidence>
<dbReference type="EMBL" id="JACIDS010000001">
    <property type="protein sequence ID" value="MBB3929526.1"/>
    <property type="molecule type" value="Genomic_DNA"/>
</dbReference>
<dbReference type="Gene3D" id="3.90.76.10">
    <property type="entry name" value="Dipeptide-binding Protein, Domain 1"/>
    <property type="match status" value="1"/>
</dbReference>
<comment type="subcellular location">
    <subcellularLocation>
        <location evidence="1">Periplasm</location>
    </subcellularLocation>
</comment>
<evidence type="ECO:0000256" key="2">
    <source>
        <dbReference type="ARBA" id="ARBA00005695"/>
    </source>
</evidence>
<feature type="chain" id="PRO_5033004196" evidence="3">
    <location>
        <begin position="30"/>
        <end position="535"/>
    </location>
</feature>
<evidence type="ECO:0000259" key="4">
    <source>
        <dbReference type="Pfam" id="PF00496"/>
    </source>
</evidence>
<accession>A0A840AM50</accession>
<dbReference type="Gene3D" id="3.10.105.10">
    <property type="entry name" value="Dipeptide-binding Protein, Domain 3"/>
    <property type="match status" value="1"/>
</dbReference>
<dbReference type="InterPro" id="IPR030678">
    <property type="entry name" value="Peptide/Ni-bd"/>
</dbReference>
<keyword evidence="3" id="KW-0732">Signal</keyword>
<dbReference type="Gene3D" id="3.40.190.10">
    <property type="entry name" value="Periplasmic binding protein-like II"/>
    <property type="match status" value="1"/>
</dbReference>
<dbReference type="GO" id="GO:1904680">
    <property type="term" value="F:peptide transmembrane transporter activity"/>
    <property type="evidence" value="ECO:0007669"/>
    <property type="project" value="TreeGrafter"/>
</dbReference>
<dbReference type="Proteomes" id="UP000553963">
    <property type="component" value="Unassembled WGS sequence"/>
</dbReference>
<gene>
    <name evidence="5" type="ORF">GGR25_000545</name>
</gene>
<keyword evidence="6" id="KW-1185">Reference proteome</keyword>
<dbReference type="CDD" id="cd08512">
    <property type="entry name" value="PBP2_NikA_DppA_OppA_like_7"/>
    <property type="match status" value="1"/>
</dbReference>
<dbReference type="GO" id="GO:0015833">
    <property type="term" value="P:peptide transport"/>
    <property type="evidence" value="ECO:0007669"/>
    <property type="project" value="TreeGrafter"/>
</dbReference>
<dbReference type="PANTHER" id="PTHR30290">
    <property type="entry name" value="PERIPLASMIC BINDING COMPONENT OF ABC TRANSPORTER"/>
    <property type="match status" value="1"/>
</dbReference>
<dbReference type="Pfam" id="PF00496">
    <property type="entry name" value="SBP_bac_5"/>
    <property type="match status" value="1"/>
</dbReference>